<gene>
    <name evidence="2" type="ORF">DFH94DRAFT_395681</name>
</gene>
<evidence type="ECO:0000313" key="3">
    <source>
        <dbReference type="Proteomes" id="UP000759537"/>
    </source>
</evidence>
<reference evidence="2" key="1">
    <citation type="submission" date="2019-10" db="EMBL/GenBank/DDBJ databases">
        <authorList>
            <consortium name="DOE Joint Genome Institute"/>
            <person name="Kuo A."/>
            <person name="Miyauchi S."/>
            <person name="Kiss E."/>
            <person name="Drula E."/>
            <person name="Kohler A."/>
            <person name="Sanchez-Garcia M."/>
            <person name="Andreopoulos B."/>
            <person name="Barry K.W."/>
            <person name="Bonito G."/>
            <person name="Buee M."/>
            <person name="Carver A."/>
            <person name="Chen C."/>
            <person name="Cichocki N."/>
            <person name="Clum A."/>
            <person name="Culley D."/>
            <person name="Crous P.W."/>
            <person name="Fauchery L."/>
            <person name="Girlanda M."/>
            <person name="Hayes R."/>
            <person name="Keri Z."/>
            <person name="LaButti K."/>
            <person name="Lipzen A."/>
            <person name="Lombard V."/>
            <person name="Magnuson J."/>
            <person name="Maillard F."/>
            <person name="Morin E."/>
            <person name="Murat C."/>
            <person name="Nolan M."/>
            <person name="Ohm R."/>
            <person name="Pangilinan J."/>
            <person name="Pereira M."/>
            <person name="Perotto S."/>
            <person name="Peter M."/>
            <person name="Riley R."/>
            <person name="Sitrit Y."/>
            <person name="Stielow B."/>
            <person name="Szollosi G."/>
            <person name="Zifcakova L."/>
            <person name="Stursova M."/>
            <person name="Spatafora J.W."/>
            <person name="Tedersoo L."/>
            <person name="Vaario L.-M."/>
            <person name="Yamada A."/>
            <person name="Yan M."/>
            <person name="Wang P."/>
            <person name="Xu J."/>
            <person name="Bruns T."/>
            <person name="Baldrian P."/>
            <person name="Vilgalys R."/>
            <person name="Henrissat B."/>
            <person name="Grigoriev I.V."/>
            <person name="Hibbett D."/>
            <person name="Nagy L.G."/>
            <person name="Martin F.M."/>
        </authorList>
    </citation>
    <scope>NUCLEOTIDE SEQUENCE</scope>
    <source>
        <strain evidence="2">Prilba</strain>
    </source>
</reference>
<dbReference type="InterPro" id="IPR019019">
    <property type="entry name" value="H-type_lectin_domain"/>
</dbReference>
<dbReference type="InterPro" id="IPR037221">
    <property type="entry name" value="H-type_lectin_dom_sf"/>
</dbReference>
<evidence type="ECO:0000313" key="2">
    <source>
        <dbReference type="EMBL" id="KAF8464534.1"/>
    </source>
</evidence>
<name>A0A9P5JVL8_9AGAM</name>
<sequence length="343" mass="37894">MCWVASPLYRECYRGGQESDGTALYSARGFYGCGLPCGRVKMGESALIPYGGYEHRLDTYNVLVFKSELYFFHNAIGQYVTNNIWTAIKQGSINSEIVTFTPAETTPPRIVVGLSRVSMGNNGNNVARVNAYVDSVGCNKFRAHIDTWSDSTLYNGSLSWLKLSSADPDFQCGTFNCNSEASEWVSFNWFFNSPPTVFVGLSKFVIGNLNNWRASVYATDISKTGFTIHTEKWDSSGNTDFYGCAVTWVAVVDGKKGVLCGTFGGNSTTGSGYSGWTSFSPAFNHTPTILTALKKFDLDRNQHLRVEVSTTAYKTGMSWTISTWAGSRLFKVDVAYLALDCYY</sequence>
<proteinExistence type="predicted"/>
<dbReference type="SMART" id="SM00696">
    <property type="entry name" value="DM9"/>
    <property type="match status" value="1"/>
</dbReference>
<accession>A0A9P5JVL8</accession>
<dbReference type="AlphaFoldDB" id="A0A9P5JVL8"/>
<dbReference type="Proteomes" id="UP000759537">
    <property type="component" value="Unassembled WGS sequence"/>
</dbReference>
<evidence type="ECO:0000259" key="1">
    <source>
        <dbReference type="Pfam" id="PF09458"/>
    </source>
</evidence>
<dbReference type="InterPro" id="IPR006616">
    <property type="entry name" value="DM9_repeat"/>
</dbReference>
<feature type="domain" description="H-type lectin" evidence="1">
    <location>
        <begin position="278"/>
        <end position="338"/>
    </location>
</feature>
<feature type="domain" description="H-type lectin" evidence="1">
    <location>
        <begin position="185"/>
        <end position="251"/>
    </location>
</feature>
<reference evidence="2" key="2">
    <citation type="journal article" date="2020" name="Nat. Commun.">
        <title>Large-scale genome sequencing of mycorrhizal fungi provides insights into the early evolution of symbiotic traits.</title>
        <authorList>
            <person name="Miyauchi S."/>
            <person name="Kiss E."/>
            <person name="Kuo A."/>
            <person name="Drula E."/>
            <person name="Kohler A."/>
            <person name="Sanchez-Garcia M."/>
            <person name="Morin E."/>
            <person name="Andreopoulos B."/>
            <person name="Barry K.W."/>
            <person name="Bonito G."/>
            <person name="Buee M."/>
            <person name="Carver A."/>
            <person name="Chen C."/>
            <person name="Cichocki N."/>
            <person name="Clum A."/>
            <person name="Culley D."/>
            <person name="Crous P.W."/>
            <person name="Fauchery L."/>
            <person name="Girlanda M."/>
            <person name="Hayes R.D."/>
            <person name="Keri Z."/>
            <person name="LaButti K."/>
            <person name="Lipzen A."/>
            <person name="Lombard V."/>
            <person name="Magnuson J."/>
            <person name="Maillard F."/>
            <person name="Murat C."/>
            <person name="Nolan M."/>
            <person name="Ohm R.A."/>
            <person name="Pangilinan J."/>
            <person name="Pereira M.F."/>
            <person name="Perotto S."/>
            <person name="Peter M."/>
            <person name="Pfister S."/>
            <person name="Riley R."/>
            <person name="Sitrit Y."/>
            <person name="Stielow J.B."/>
            <person name="Szollosi G."/>
            <person name="Zifcakova L."/>
            <person name="Stursova M."/>
            <person name="Spatafora J.W."/>
            <person name="Tedersoo L."/>
            <person name="Vaario L.M."/>
            <person name="Yamada A."/>
            <person name="Yan M."/>
            <person name="Wang P."/>
            <person name="Xu J."/>
            <person name="Bruns T."/>
            <person name="Baldrian P."/>
            <person name="Vilgalys R."/>
            <person name="Dunand C."/>
            <person name="Henrissat B."/>
            <person name="Grigoriev I.V."/>
            <person name="Hibbett D."/>
            <person name="Nagy L.G."/>
            <person name="Martin F.M."/>
        </authorList>
    </citation>
    <scope>NUCLEOTIDE SEQUENCE</scope>
    <source>
        <strain evidence="2">Prilba</strain>
    </source>
</reference>
<dbReference type="Gene3D" id="2.60.40.2080">
    <property type="match status" value="3"/>
</dbReference>
<dbReference type="GO" id="GO:0007155">
    <property type="term" value="P:cell adhesion"/>
    <property type="evidence" value="ECO:0007669"/>
    <property type="project" value="InterPro"/>
</dbReference>
<protein>
    <recommendedName>
        <fullName evidence="1">H-type lectin domain-containing protein</fullName>
    </recommendedName>
</protein>
<organism evidence="2 3">
    <name type="scientific">Russula ochroleuca</name>
    <dbReference type="NCBI Taxonomy" id="152965"/>
    <lineage>
        <taxon>Eukaryota</taxon>
        <taxon>Fungi</taxon>
        <taxon>Dikarya</taxon>
        <taxon>Basidiomycota</taxon>
        <taxon>Agaricomycotina</taxon>
        <taxon>Agaricomycetes</taxon>
        <taxon>Russulales</taxon>
        <taxon>Russulaceae</taxon>
        <taxon>Russula</taxon>
    </lineage>
</organism>
<keyword evidence="3" id="KW-1185">Reference proteome</keyword>
<comment type="caution">
    <text evidence="2">The sequence shown here is derived from an EMBL/GenBank/DDBJ whole genome shotgun (WGS) entry which is preliminary data.</text>
</comment>
<feature type="domain" description="H-type lectin" evidence="1">
    <location>
        <begin position="98"/>
        <end position="161"/>
    </location>
</feature>
<dbReference type="OrthoDB" id="5419324at2759"/>
<dbReference type="EMBL" id="WHVB01000055">
    <property type="protein sequence ID" value="KAF8464534.1"/>
    <property type="molecule type" value="Genomic_DNA"/>
</dbReference>
<dbReference type="Pfam" id="PF09458">
    <property type="entry name" value="H_lectin"/>
    <property type="match status" value="3"/>
</dbReference>
<dbReference type="SUPFAM" id="SSF141086">
    <property type="entry name" value="Agglutinin HPA-like"/>
    <property type="match status" value="3"/>
</dbReference>
<dbReference type="GO" id="GO:0030246">
    <property type="term" value="F:carbohydrate binding"/>
    <property type="evidence" value="ECO:0007669"/>
    <property type="project" value="InterPro"/>
</dbReference>